<dbReference type="PROSITE" id="PS50110">
    <property type="entry name" value="RESPONSE_REGULATORY"/>
    <property type="match status" value="1"/>
</dbReference>
<keyword evidence="3 11" id="KW-0597">Phosphoprotein</keyword>
<feature type="domain" description="Response regulatory" evidence="13">
    <location>
        <begin position="11"/>
        <end position="127"/>
    </location>
</feature>
<proteinExistence type="predicted"/>
<evidence type="ECO:0000256" key="3">
    <source>
        <dbReference type="ARBA" id="ARBA00022553"/>
    </source>
</evidence>
<keyword evidence="5" id="KW-0067">ATP-binding</keyword>
<keyword evidence="6" id="KW-0902">Two-component regulatory system</keyword>
<evidence type="ECO:0000256" key="5">
    <source>
        <dbReference type="ARBA" id="ARBA00022840"/>
    </source>
</evidence>
<evidence type="ECO:0000256" key="7">
    <source>
        <dbReference type="ARBA" id="ARBA00023015"/>
    </source>
</evidence>
<dbReference type="FunFam" id="1.10.8.60:FF:000014">
    <property type="entry name" value="DNA-binding transcriptional regulator NtrC"/>
    <property type="match status" value="1"/>
</dbReference>
<keyword evidence="7" id="KW-0805">Transcription regulation</keyword>
<dbReference type="CDD" id="cd17550">
    <property type="entry name" value="REC_NtrX-like"/>
    <property type="match status" value="1"/>
</dbReference>
<evidence type="ECO:0000256" key="2">
    <source>
        <dbReference type="ARBA" id="ARBA00022490"/>
    </source>
</evidence>
<evidence type="ECO:0000313" key="15">
    <source>
        <dbReference type="Proteomes" id="UP000516369"/>
    </source>
</evidence>
<dbReference type="EMBL" id="CP053923">
    <property type="protein sequence ID" value="QNT68100.1"/>
    <property type="molecule type" value="Genomic_DNA"/>
</dbReference>
<dbReference type="CDD" id="cd00009">
    <property type="entry name" value="AAA"/>
    <property type="match status" value="1"/>
</dbReference>
<dbReference type="FunFam" id="1.10.10.60:FF:000165">
    <property type="entry name" value="Two-component system nitrogen regulation response regulator NtrX"/>
    <property type="match status" value="1"/>
</dbReference>
<dbReference type="GO" id="GO:0000160">
    <property type="term" value="P:phosphorelay signal transduction system"/>
    <property type="evidence" value="ECO:0007669"/>
    <property type="project" value="UniProtKB-KW"/>
</dbReference>
<comment type="subcellular location">
    <subcellularLocation>
        <location evidence="1">Cytoplasm</location>
    </subcellularLocation>
</comment>
<dbReference type="GO" id="GO:0005524">
    <property type="term" value="F:ATP binding"/>
    <property type="evidence" value="ECO:0007669"/>
    <property type="project" value="UniProtKB-KW"/>
</dbReference>
<evidence type="ECO:0000259" key="12">
    <source>
        <dbReference type="PROSITE" id="PS50045"/>
    </source>
</evidence>
<dbReference type="SUPFAM" id="SSF46689">
    <property type="entry name" value="Homeodomain-like"/>
    <property type="match status" value="1"/>
</dbReference>
<evidence type="ECO:0000256" key="4">
    <source>
        <dbReference type="ARBA" id="ARBA00022741"/>
    </source>
</evidence>
<evidence type="ECO:0000313" key="14">
    <source>
        <dbReference type="EMBL" id="QNT68100.1"/>
    </source>
</evidence>
<keyword evidence="15" id="KW-1185">Reference proteome</keyword>
<dbReference type="Proteomes" id="UP000516369">
    <property type="component" value="Chromosome"/>
</dbReference>
<dbReference type="PANTHER" id="PTHR32071">
    <property type="entry name" value="TRANSCRIPTIONAL REGULATORY PROTEIN"/>
    <property type="match status" value="1"/>
</dbReference>
<dbReference type="InterPro" id="IPR025944">
    <property type="entry name" value="Sigma_54_int_dom_CS"/>
</dbReference>
<dbReference type="RefSeq" id="WP_190261543.1">
    <property type="nucleotide sequence ID" value="NZ_CP053923.1"/>
</dbReference>
<keyword evidence="8" id="KW-0238">DNA-binding</keyword>
<keyword evidence="9" id="KW-0010">Activator</keyword>
<dbReference type="KEGG" id="dvn:HQ394_00425"/>
<dbReference type="PROSITE" id="PS50045">
    <property type="entry name" value="SIGMA54_INTERACT_4"/>
    <property type="match status" value="1"/>
</dbReference>
<feature type="modified residue" description="4-aspartylphosphate" evidence="11">
    <location>
        <position position="60"/>
    </location>
</feature>
<organism evidence="14 15">
    <name type="scientific">Defluviicoccus vanus</name>
    <dbReference type="NCBI Taxonomy" id="111831"/>
    <lineage>
        <taxon>Bacteria</taxon>
        <taxon>Pseudomonadati</taxon>
        <taxon>Pseudomonadota</taxon>
        <taxon>Alphaproteobacteria</taxon>
        <taxon>Rhodospirillales</taxon>
        <taxon>Rhodospirillaceae</taxon>
        <taxon>Defluviicoccus</taxon>
    </lineage>
</organism>
<dbReference type="SUPFAM" id="SSF52540">
    <property type="entry name" value="P-loop containing nucleoside triphosphate hydrolases"/>
    <property type="match status" value="1"/>
</dbReference>
<dbReference type="Gene3D" id="1.10.10.60">
    <property type="entry name" value="Homeodomain-like"/>
    <property type="match status" value="1"/>
</dbReference>
<evidence type="ECO:0000256" key="9">
    <source>
        <dbReference type="ARBA" id="ARBA00023159"/>
    </source>
</evidence>
<accession>A0A7H1MXB4</accession>
<dbReference type="GO" id="GO:0043565">
    <property type="term" value="F:sequence-specific DNA binding"/>
    <property type="evidence" value="ECO:0007669"/>
    <property type="project" value="InterPro"/>
</dbReference>
<dbReference type="InterPro" id="IPR001789">
    <property type="entry name" value="Sig_transdc_resp-reg_receiver"/>
</dbReference>
<evidence type="ECO:0000259" key="13">
    <source>
        <dbReference type="PROSITE" id="PS50110"/>
    </source>
</evidence>
<dbReference type="InterPro" id="IPR025943">
    <property type="entry name" value="Sigma_54_int_dom_ATP-bd_2"/>
</dbReference>
<evidence type="ECO:0000256" key="8">
    <source>
        <dbReference type="ARBA" id="ARBA00023125"/>
    </source>
</evidence>
<dbReference type="FunFam" id="3.40.50.2300:FF:000018">
    <property type="entry name" value="DNA-binding transcriptional regulator NtrC"/>
    <property type="match status" value="1"/>
</dbReference>
<dbReference type="Gene3D" id="3.40.50.2300">
    <property type="match status" value="1"/>
</dbReference>
<dbReference type="SMART" id="SM00382">
    <property type="entry name" value="AAA"/>
    <property type="match status" value="1"/>
</dbReference>
<dbReference type="AlphaFoldDB" id="A0A7H1MXB4"/>
<sequence length="475" mass="53022">MSNIRTSYAEDILIVDDEADIRSLVGGLLSDEGYETREAADSDATLAAISARRPGLVLLDIWLQGSRLDGMELLEVLKRDHPHLSVVIMSGHGNIETAVQAIKLGAYDFIEKPFKADRMILIVNRAIEAARLKRENEELRLRTGNYWELIGQSVVVSQLRQSIERVAPTNSRVLISGPAGTGKELVARLIHMQSRRGSGPFVVVNCASMAPERMEVELFGIEGSSDGEGASRKVGTFEAAHNGTLYLDEVADMPAETQGKIVRVLQEQVFFRVGGRTKVEVNVRVIASTTRDLTEEIRLGRFREDLFYRLSVVPVKVPALRERRDDIALLARHFMLRAAESCGQRAREISEDAMASLQTYDWPGNVRELRNIIERLLIMAPGSTEDPIRADMLPAEFDSKLASTRRADRSSEIMGLPLKNAREIFEREYLLAQVNRFGGNISRTAAFVGMERSALHRKLKSLGIQGDEKTRQPQE</sequence>
<dbReference type="FunFam" id="3.40.50.300:FF:000006">
    <property type="entry name" value="DNA-binding transcriptional regulator NtrC"/>
    <property type="match status" value="1"/>
</dbReference>
<dbReference type="InterPro" id="IPR027417">
    <property type="entry name" value="P-loop_NTPase"/>
</dbReference>
<dbReference type="PRINTS" id="PR01590">
    <property type="entry name" value="HTHFIS"/>
</dbReference>
<keyword evidence="2" id="KW-0963">Cytoplasm</keyword>
<dbReference type="Pfam" id="PF02954">
    <property type="entry name" value="HTH_8"/>
    <property type="match status" value="1"/>
</dbReference>
<dbReference type="PANTHER" id="PTHR32071:SF17">
    <property type="entry name" value="TRANSCRIPTIONAL REGULATOR (NTRC FAMILY)"/>
    <property type="match status" value="1"/>
</dbReference>
<dbReference type="InterPro" id="IPR002078">
    <property type="entry name" value="Sigma_54_int"/>
</dbReference>
<dbReference type="SUPFAM" id="SSF52172">
    <property type="entry name" value="CheY-like"/>
    <property type="match status" value="1"/>
</dbReference>
<protein>
    <submittedName>
        <fullName evidence="14">Sigma-54-dependent Fis family transcriptional regulator</fullName>
    </submittedName>
</protein>
<dbReference type="InterPro" id="IPR058031">
    <property type="entry name" value="AAA_lid_NorR"/>
</dbReference>
<name>A0A7H1MXB4_9PROT</name>
<dbReference type="Gene3D" id="1.10.8.60">
    <property type="match status" value="1"/>
</dbReference>
<keyword evidence="4" id="KW-0547">Nucleotide-binding</keyword>
<gene>
    <name evidence="14" type="ORF">HQ394_00425</name>
</gene>
<evidence type="ECO:0000256" key="11">
    <source>
        <dbReference type="PROSITE-ProRule" id="PRU00169"/>
    </source>
</evidence>
<dbReference type="InterPro" id="IPR003593">
    <property type="entry name" value="AAA+_ATPase"/>
</dbReference>
<evidence type="ECO:0000256" key="6">
    <source>
        <dbReference type="ARBA" id="ARBA00023012"/>
    </source>
</evidence>
<evidence type="ECO:0000256" key="1">
    <source>
        <dbReference type="ARBA" id="ARBA00004496"/>
    </source>
</evidence>
<dbReference type="InterPro" id="IPR002197">
    <property type="entry name" value="HTH_Fis"/>
</dbReference>
<dbReference type="SMART" id="SM00448">
    <property type="entry name" value="REC"/>
    <property type="match status" value="1"/>
</dbReference>
<dbReference type="Pfam" id="PF25601">
    <property type="entry name" value="AAA_lid_14"/>
    <property type="match status" value="1"/>
</dbReference>
<dbReference type="Gene3D" id="3.40.50.300">
    <property type="entry name" value="P-loop containing nucleotide triphosphate hydrolases"/>
    <property type="match status" value="1"/>
</dbReference>
<dbReference type="Pfam" id="PF00072">
    <property type="entry name" value="Response_reg"/>
    <property type="match status" value="1"/>
</dbReference>
<reference evidence="14 15" key="1">
    <citation type="submission" date="2020-05" db="EMBL/GenBank/DDBJ databases">
        <title>Complete closed genome sequence of Defluviicoccus vanus.</title>
        <authorList>
            <person name="Bessarab I."/>
            <person name="Arumugam K."/>
            <person name="Maszenan A.M."/>
            <person name="Seviour R.J."/>
            <person name="Williams R.B."/>
        </authorList>
    </citation>
    <scope>NUCLEOTIDE SEQUENCE [LARGE SCALE GENOMIC DNA]</scope>
    <source>
        <strain evidence="14 15">Ben 114</strain>
    </source>
</reference>
<feature type="domain" description="Sigma-54 factor interaction" evidence="12">
    <location>
        <begin position="149"/>
        <end position="378"/>
    </location>
</feature>
<dbReference type="InterPro" id="IPR009057">
    <property type="entry name" value="Homeodomain-like_sf"/>
</dbReference>
<dbReference type="InterPro" id="IPR011006">
    <property type="entry name" value="CheY-like_superfamily"/>
</dbReference>
<dbReference type="PROSITE" id="PS00676">
    <property type="entry name" value="SIGMA54_INTERACT_2"/>
    <property type="match status" value="1"/>
</dbReference>
<dbReference type="PROSITE" id="PS00688">
    <property type="entry name" value="SIGMA54_INTERACT_3"/>
    <property type="match status" value="1"/>
</dbReference>
<evidence type="ECO:0000256" key="10">
    <source>
        <dbReference type="ARBA" id="ARBA00023163"/>
    </source>
</evidence>
<dbReference type="GO" id="GO:0005737">
    <property type="term" value="C:cytoplasm"/>
    <property type="evidence" value="ECO:0007669"/>
    <property type="project" value="UniProtKB-SubCell"/>
</dbReference>
<dbReference type="GO" id="GO:0006355">
    <property type="term" value="P:regulation of DNA-templated transcription"/>
    <property type="evidence" value="ECO:0007669"/>
    <property type="project" value="InterPro"/>
</dbReference>
<keyword evidence="10" id="KW-0804">Transcription</keyword>
<dbReference type="Pfam" id="PF00158">
    <property type="entry name" value="Sigma54_activat"/>
    <property type="match status" value="1"/>
</dbReference>